<dbReference type="Proteomes" id="UP000290189">
    <property type="component" value="Unassembled WGS sequence"/>
</dbReference>
<name>A0A3P3YC79_PLABS</name>
<dbReference type="GO" id="GO:0006623">
    <property type="term" value="P:protein targeting to vacuole"/>
    <property type="evidence" value="ECO:0007669"/>
    <property type="project" value="TreeGrafter"/>
</dbReference>
<dbReference type="SMART" id="SM00064">
    <property type="entry name" value="FYVE"/>
    <property type="match status" value="1"/>
</dbReference>
<evidence type="ECO:0000256" key="3">
    <source>
        <dbReference type="ARBA" id="ARBA00022833"/>
    </source>
</evidence>
<dbReference type="GO" id="GO:0033565">
    <property type="term" value="C:ESCRT-0 complex"/>
    <property type="evidence" value="ECO:0007669"/>
    <property type="project" value="TreeGrafter"/>
</dbReference>
<dbReference type="InterPro" id="IPR000306">
    <property type="entry name" value="Znf_FYVE"/>
</dbReference>
<dbReference type="AlphaFoldDB" id="A0A3P3YC79"/>
<reference evidence="6 7" key="1">
    <citation type="submission" date="2018-03" db="EMBL/GenBank/DDBJ databases">
        <authorList>
            <person name="Fogelqvist J."/>
        </authorList>
    </citation>
    <scope>NUCLEOTIDE SEQUENCE [LARGE SCALE GENOMIC DNA]</scope>
</reference>
<keyword evidence="1" id="KW-0479">Metal-binding</keyword>
<dbReference type="Gene3D" id="3.30.40.10">
    <property type="entry name" value="Zinc/RING finger domain, C3HC4 (zinc finger)"/>
    <property type="match status" value="1"/>
</dbReference>
<gene>
    <name evidence="6" type="ORF">PLBR_LOCUS4954</name>
</gene>
<accession>A0A3P3YC79</accession>
<dbReference type="GO" id="GO:0032266">
    <property type="term" value="F:phosphatidylinositol-3-phosphate binding"/>
    <property type="evidence" value="ECO:0007669"/>
    <property type="project" value="TreeGrafter"/>
</dbReference>
<evidence type="ECO:0000313" key="6">
    <source>
        <dbReference type="EMBL" id="SPQ97739.1"/>
    </source>
</evidence>
<keyword evidence="3" id="KW-0862">Zinc</keyword>
<dbReference type="GO" id="GO:0043130">
    <property type="term" value="F:ubiquitin binding"/>
    <property type="evidence" value="ECO:0007669"/>
    <property type="project" value="TreeGrafter"/>
</dbReference>
<dbReference type="PANTHER" id="PTHR47794">
    <property type="entry name" value="VACUOLAR PROTEIN SORTING-ASSOCIATED PROTEIN 27"/>
    <property type="match status" value="1"/>
</dbReference>
<keyword evidence="2 4" id="KW-0863">Zinc-finger</keyword>
<evidence type="ECO:0000256" key="2">
    <source>
        <dbReference type="ARBA" id="ARBA00022771"/>
    </source>
</evidence>
<dbReference type="Pfam" id="PF01363">
    <property type="entry name" value="FYVE"/>
    <property type="match status" value="1"/>
</dbReference>
<dbReference type="PANTHER" id="PTHR47794:SF1">
    <property type="entry name" value="VACUOLAR PROTEIN SORTING-ASSOCIATED PROTEIN 27"/>
    <property type="match status" value="1"/>
</dbReference>
<dbReference type="EMBL" id="OVEO01000008">
    <property type="protein sequence ID" value="SPQ97739.1"/>
    <property type="molecule type" value="Genomic_DNA"/>
</dbReference>
<sequence length="269" mass="30174">MGQTLNRSIVVWADEGPRCSFCHEPFTMFRARHHCRSCGLLTCDDCSPYTAFLPQLGWGNEQPQRVCRLCSGKSLAVVEVEMDAYVLCSRTDANRADIAQLEQLASAVRTAKSYPTFNVFLFRLLVATLTSVFSQVHHRMQETLHWVTTSSHVDSAALRDCISNADRLRAIHARTGAYVGKIDLAPLEKHAQRVKGKLAHRLAPVRIRASTMRPPCIRPQRSLKNTAPKHVRFSIAKPPPSPIELDLRDARTCSTTLLRSEPPLRVVTH</sequence>
<geneLocation type="mitochondrion" evidence="6"/>
<dbReference type="SUPFAM" id="SSF57903">
    <property type="entry name" value="FYVE/PHD zinc finger"/>
    <property type="match status" value="1"/>
</dbReference>
<dbReference type="InterPro" id="IPR017455">
    <property type="entry name" value="Znf_FYVE-rel"/>
</dbReference>
<dbReference type="GO" id="GO:0008270">
    <property type="term" value="F:zinc ion binding"/>
    <property type="evidence" value="ECO:0007669"/>
    <property type="project" value="UniProtKB-KW"/>
</dbReference>
<dbReference type="PROSITE" id="PS50178">
    <property type="entry name" value="ZF_FYVE"/>
    <property type="match status" value="1"/>
</dbReference>
<feature type="domain" description="FYVE-type" evidence="5">
    <location>
        <begin position="13"/>
        <end position="70"/>
    </location>
</feature>
<evidence type="ECO:0000259" key="5">
    <source>
        <dbReference type="PROSITE" id="PS50178"/>
    </source>
</evidence>
<dbReference type="InterPro" id="IPR011011">
    <property type="entry name" value="Znf_FYVE_PHD"/>
</dbReference>
<keyword evidence="6" id="KW-0496">Mitochondrion</keyword>
<dbReference type="GO" id="GO:0043328">
    <property type="term" value="P:protein transport to vacuole involved in ubiquitin-dependent protein catabolic process via the multivesicular body sorting pathway"/>
    <property type="evidence" value="ECO:0007669"/>
    <property type="project" value="TreeGrafter"/>
</dbReference>
<protein>
    <recommendedName>
        <fullName evidence="5">FYVE-type domain-containing protein</fullName>
    </recommendedName>
</protein>
<dbReference type="InterPro" id="IPR013083">
    <property type="entry name" value="Znf_RING/FYVE/PHD"/>
</dbReference>
<evidence type="ECO:0000256" key="4">
    <source>
        <dbReference type="PROSITE-ProRule" id="PRU00091"/>
    </source>
</evidence>
<evidence type="ECO:0000256" key="1">
    <source>
        <dbReference type="ARBA" id="ARBA00022723"/>
    </source>
</evidence>
<evidence type="ECO:0000313" key="7">
    <source>
        <dbReference type="Proteomes" id="UP000290189"/>
    </source>
</evidence>
<proteinExistence type="predicted"/>
<organism evidence="6 7">
    <name type="scientific">Plasmodiophora brassicae</name>
    <name type="common">Clubroot disease agent</name>
    <dbReference type="NCBI Taxonomy" id="37360"/>
    <lineage>
        <taxon>Eukaryota</taxon>
        <taxon>Sar</taxon>
        <taxon>Rhizaria</taxon>
        <taxon>Endomyxa</taxon>
        <taxon>Phytomyxea</taxon>
        <taxon>Plasmodiophorida</taxon>
        <taxon>Plasmodiophoridae</taxon>
        <taxon>Plasmodiophora</taxon>
    </lineage>
</organism>